<sequence length="82" mass="9712">MINFSEPLSPPDQPHAAQENLEKTHLYTAHTFNVYILFILTQCSKFYYFTMKNNIKITAIDICNINKNIYIQNQHSVKKQKY</sequence>
<feature type="transmembrane region" description="Helical" evidence="1">
    <location>
        <begin position="32"/>
        <end position="49"/>
    </location>
</feature>
<keyword evidence="1" id="KW-0812">Transmembrane</keyword>
<keyword evidence="1" id="KW-0472">Membrane</keyword>
<keyword evidence="1" id="KW-1133">Transmembrane helix</keyword>
<name>A0A3A8GB95_9GAMM</name>
<evidence type="ECO:0000256" key="1">
    <source>
        <dbReference type="SAM" id="Phobius"/>
    </source>
</evidence>
<comment type="caution">
    <text evidence="2">The sequence shown here is derived from an EMBL/GenBank/DDBJ whole genome shotgun (WGS) entry which is preliminary data.</text>
</comment>
<dbReference type="EMBL" id="RAXZ01000001">
    <property type="protein sequence ID" value="RKG55818.1"/>
    <property type="molecule type" value="Genomic_DNA"/>
</dbReference>
<accession>A0A3A8GB95</accession>
<protein>
    <submittedName>
        <fullName evidence="2">Uncharacterized protein</fullName>
    </submittedName>
</protein>
<reference evidence="2 3" key="1">
    <citation type="submission" date="2018-09" db="EMBL/GenBank/DDBJ databases">
        <title>The draft genome of Acinetobacter spp. strains.</title>
        <authorList>
            <person name="Qin J."/>
            <person name="Feng Y."/>
            <person name="Zong Z."/>
        </authorList>
    </citation>
    <scope>NUCLEOTIDE SEQUENCE [LARGE SCALE GENOMIC DNA]</scope>
    <source>
        <strain evidence="2 3">WCHAc060002</strain>
    </source>
</reference>
<dbReference type="AlphaFoldDB" id="A0A3A8GB95"/>
<evidence type="ECO:0000313" key="3">
    <source>
        <dbReference type="Proteomes" id="UP000281084"/>
    </source>
</evidence>
<dbReference type="Proteomes" id="UP000281084">
    <property type="component" value="Unassembled WGS sequence"/>
</dbReference>
<organism evidence="2 3">
    <name type="scientific">Acinetobacter cumulans</name>
    <dbReference type="NCBI Taxonomy" id="2136182"/>
    <lineage>
        <taxon>Bacteria</taxon>
        <taxon>Pseudomonadati</taxon>
        <taxon>Pseudomonadota</taxon>
        <taxon>Gammaproteobacteria</taxon>
        <taxon>Moraxellales</taxon>
        <taxon>Moraxellaceae</taxon>
        <taxon>Acinetobacter</taxon>
    </lineage>
</organism>
<evidence type="ECO:0000313" key="2">
    <source>
        <dbReference type="EMBL" id="RKG55818.1"/>
    </source>
</evidence>
<gene>
    <name evidence="2" type="ORF">D7V64_01650</name>
</gene>
<proteinExistence type="predicted"/>